<organism evidence="1 2">
    <name type="scientific">Streptomyces yunnanensis</name>
    <dbReference type="NCBI Taxonomy" id="156453"/>
    <lineage>
        <taxon>Bacteria</taxon>
        <taxon>Bacillati</taxon>
        <taxon>Actinomycetota</taxon>
        <taxon>Actinomycetes</taxon>
        <taxon>Kitasatosporales</taxon>
        <taxon>Streptomycetaceae</taxon>
        <taxon>Streptomyces</taxon>
    </lineage>
</organism>
<comment type="caution">
    <text evidence="1">The sequence shown here is derived from an EMBL/GenBank/DDBJ whole genome shotgun (WGS) entry which is preliminary data.</text>
</comment>
<proteinExistence type="predicted"/>
<sequence>MGLVKGRPPHPRRIRHGVRVKFKSYRHVFDGVIVGAVYSDNPMKKAHITAVVIEPKRYGLARQTFAEECRDLEVVPLENVRIRRD</sequence>
<accession>A0A9X8N7U4</accession>
<dbReference type="Proteomes" id="UP000184388">
    <property type="component" value="Unassembled WGS sequence"/>
</dbReference>
<name>A0A9X8N7U4_9ACTN</name>
<evidence type="ECO:0000313" key="1">
    <source>
        <dbReference type="EMBL" id="SHN24444.1"/>
    </source>
</evidence>
<dbReference type="EMBL" id="FRBK01000026">
    <property type="protein sequence ID" value="SHN24444.1"/>
    <property type="molecule type" value="Genomic_DNA"/>
</dbReference>
<dbReference type="AlphaFoldDB" id="A0A9X8N7U4"/>
<gene>
    <name evidence="1" type="ORF">SAMN05216268_126102</name>
</gene>
<reference evidence="2" key="1">
    <citation type="submission" date="2016-11" db="EMBL/GenBank/DDBJ databases">
        <authorList>
            <person name="Jaros S."/>
            <person name="Januszkiewicz K."/>
            <person name="Wedrychowicz H."/>
        </authorList>
    </citation>
    <scope>NUCLEOTIDE SEQUENCE [LARGE SCALE GENOMIC DNA]</scope>
    <source>
        <strain evidence="2">CGMCC 4.3555</strain>
    </source>
</reference>
<evidence type="ECO:0000313" key="2">
    <source>
        <dbReference type="Proteomes" id="UP000184388"/>
    </source>
</evidence>
<protein>
    <submittedName>
        <fullName evidence="1">Uncharacterized protein</fullName>
    </submittedName>
</protein>